<evidence type="ECO:0000313" key="2">
    <source>
        <dbReference type="RefSeq" id="XP_028139758.1"/>
    </source>
</evidence>
<gene>
    <name evidence="2" type="primary">LOC114333954</name>
</gene>
<name>A0A6P7G419_DIAVI</name>
<proteinExistence type="predicted"/>
<accession>A0A6P7G419</accession>
<dbReference type="InParanoid" id="A0A6P7G419"/>
<feature type="region of interest" description="Disordered" evidence="1">
    <location>
        <begin position="223"/>
        <end position="250"/>
    </location>
</feature>
<sequence>MSDKRQRRLGIVSECYEEEPASFNSLDWDSPSAKTGTVKRRPLSSDSFLDATWKTSQPSQIDQTLVSTSNDMYRVQRNPHSTAYTSTSDVSTRKNVTESPKKDFIAAESPHCTQNRRASGLPRRTKRNSEKTFKPPPPIKNLDNDGGQNVEYKRIQTLVTNPRRIKVLSLDVPNSQIRYSPESARDKYELYQESGRSIGTSARNSIPQCVSSKIPLNKKFTEFNIGRPSDFSSPRRENQNQTTGQEQQENCRLRNLTKLNYPFHPSGGAVPLEYRGKCEKYKKIPTLNGDFRREKEILIETNGLRKRETSGSFREGVGCLADQNTAQTGKVASDTDSGIASPLSPGSVYGFLGHLDKVNGFPKKLSLGYTGRDDVLRKKNCWCEGERVQSITQRSNADKPKVLLMVSKNKIEGETTYVKETTLENIPR</sequence>
<protein>
    <submittedName>
        <fullName evidence="2">Uncharacterized protein LOC114333954</fullName>
    </submittedName>
</protein>
<dbReference type="RefSeq" id="XP_028139758.1">
    <property type="nucleotide sequence ID" value="XM_028283957.1"/>
</dbReference>
<evidence type="ECO:0000256" key="1">
    <source>
        <dbReference type="SAM" id="MobiDB-lite"/>
    </source>
</evidence>
<organism evidence="2">
    <name type="scientific">Diabrotica virgifera virgifera</name>
    <name type="common">western corn rootworm</name>
    <dbReference type="NCBI Taxonomy" id="50390"/>
    <lineage>
        <taxon>Eukaryota</taxon>
        <taxon>Metazoa</taxon>
        <taxon>Ecdysozoa</taxon>
        <taxon>Arthropoda</taxon>
        <taxon>Hexapoda</taxon>
        <taxon>Insecta</taxon>
        <taxon>Pterygota</taxon>
        <taxon>Neoptera</taxon>
        <taxon>Endopterygota</taxon>
        <taxon>Coleoptera</taxon>
        <taxon>Polyphaga</taxon>
        <taxon>Cucujiformia</taxon>
        <taxon>Chrysomeloidea</taxon>
        <taxon>Chrysomelidae</taxon>
        <taxon>Galerucinae</taxon>
        <taxon>Diabroticina</taxon>
        <taxon>Diabroticites</taxon>
        <taxon>Diabrotica</taxon>
    </lineage>
</organism>
<dbReference type="AlphaFoldDB" id="A0A6P7G419"/>
<reference evidence="2" key="1">
    <citation type="submission" date="2025-08" db="UniProtKB">
        <authorList>
            <consortium name="RefSeq"/>
        </authorList>
    </citation>
    <scope>IDENTIFICATION</scope>
    <source>
        <tissue evidence="2">Whole insect</tissue>
    </source>
</reference>
<feature type="region of interest" description="Disordered" evidence="1">
    <location>
        <begin position="111"/>
        <end position="147"/>
    </location>
</feature>
<feature type="compositionally biased region" description="Low complexity" evidence="1">
    <location>
        <begin position="239"/>
        <end position="250"/>
    </location>
</feature>